<gene>
    <name evidence="2" type="ORF">ACFSCS_02400</name>
</gene>
<proteinExistence type="predicted"/>
<feature type="transmembrane region" description="Helical" evidence="1">
    <location>
        <begin position="38"/>
        <end position="58"/>
    </location>
</feature>
<organism evidence="2 3">
    <name type="scientific">Luteococcus peritonei</name>
    <dbReference type="NCBI Taxonomy" id="88874"/>
    <lineage>
        <taxon>Bacteria</taxon>
        <taxon>Bacillati</taxon>
        <taxon>Actinomycetota</taxon>
        <taxon>Actinomycetes</taxon>
        <taxon>Propionibacteriales</taxon>
        <taxon>Propionibacteriaceae</taxon>
        <taxon>Luteococcus</taxon>
    </lineage>
</organism>
<name>A0ABW4RTA7_9ACTN</name>
<keyword evidence="1" id="KW-0812">Transmembrane</keyword>
<evidence type="ECO:0000313" key="2">
    <source>
        <dbReference type="EMBL" id="MFD1889034.1"/>
    </source>
</evidence>
<evidence type="ECO:0000313" key="3">
    <source>
        <dbReference type="Proteomes" id="UP001597326"/>
    </source>
</evidence>
<dbReference type="RefSeq" id="WP_343874885.1">
    <property type="nucleotide sequence ID" value="NZ_BAAAIX010000028.1"/>
</dbReference>
<sequence length="168" mass="16858">MTGFLLVGALGIVLLVLSLLLGDLLDGLHLGVLDSEFFSTAALAGFIGAFGFTGALLLDLLHSQPIAIGGGLAAGLAIGALVGWATGRLKNQGEGGVPSTSSLRGAQGVVISAVPAAGYGEVRIHAGGHPLKINARCEQPLGEGTRVWVSDVLSATAVEVRPVEALEA</sequence>
<comment type="caution">
    <text evidence="2">The sequence shown here is derived from an EMBL/GenBank/DDBJ whole genome shotgun (WGS) entry which is preliminary data.</text>
</comment>
<keyword evidence="1" id="KW-0472">Membrane</keyword>
<protein>
    <submittedName>
        <fullName evidence="2">NfeD family protein</fullName>
    </submittedName>
</protein>
<evidence type="ECO:0000256" key="1">
    <source>
        <dbReference type="SAM" id="Phobius"/>
    </source>
</evidence>
<keyword evidence="3" id="KW-1185">Reference proteome</keyword>
<dbReference type="Gene3D" id="2.40.50.140">
    <property type="entry name" value="Nucleic acid-binding proteins"/>
    <property type="match status" value="1"/>
</dbReference>
<feature type="transmembrane region" description="Helical" evidence="1">
    <location>
        <begin position="65"/>
        <end position="85"/>
    </location>
</feature>
<dbReference type="EMBL" id="JBHUFZ010000005">
    <property type="protein sequence ID" value="MFD1889034.1"/>
    <property type="molecule type" value="Genomic_DNA"/>
</dbReference>
<dbReference type="InterPro" id="IPR012340">
    <property type="entry name" value="NA-bd_OB-fold"/>
</dbReference>
<dbReference type="Proteomes" id="UP001597326">
    <property type="component" value="Unassembled WGS sequence"/>
</dbReference>
<keyword evidence="1" id="KW-1133">Transmembrane helix</keyword>
<reference evidence="3" key="1">
    <citation type="journal article" date="2019" name="Int. J. Syst. Evol. Microbiol.">
        <title>The Global Catalogue of Microorganisms (GCM) 10K type strain sequencing project: providing services to taxonomists for standard genome sequencing and annotation.</title>
        <authorList>
            <consortium name="The Broad Institute Genomics Platform"/>
            <consortium name="The Broad Institute Genome Sequencing Center for Infectious Disease"/>
            <person name="Wu L."/>
            <person name="Ma J."/>
        </authorList>
    </citation>
    <scope>NUCLEOTIDE SEQUENCE [LARGE SCALE GENOMIC DNA]</scope>
    <source>
        <strain evidence="3">CAIM 431</strain>
    </source>
</reference>
<accession>A0ABW4RTA7</accession>